<gene>
    <name evidence="2" type="ORF">MPOCJGCO_0893</name>
</gene>
<reference evidence="2" key="2">
    <citation type="submission" date="2021-08" db="EMBL/GenBank/DDBJ databases">
        <authorList>
            <person name="Tani A."/>
            <person name="Ola A."/>
            <person name="Ogura Y."/>
            <person name="Katsura K."/>
            <person name="Hayashi T."/>
        </authorList>
    </citation>
    <scope>NUCLEOTIDE SEQUENCE</scope>
    <source>
        <strain evidence="2">DSM 23632</strain>
    </source>
</reference>
<comment type="caution">
    <text evidence="2">The sequence shown here is derived from an EMBL/GenBank/DDBJ whole genome shotgun (WGS) entry which is preliminary data.</text>
</comment>
<evidence type="ECO:0000313" key="2">
    <source>
        <dbReference type="EMBL" id="GJE58809.1"/>
    </source>
</evidence>
<protein>
    <submittedName>
        <fullName evidence="2">Uncharacterized protein</fullName>
    </submittedName>
</protein>
<feature type="transmembrane region" description="Helical" evidence="1">
    <location>
        <begin position="6"/>
        <end position="26"/>
    </location>
</feature>
<reference evidence="2" key="1">
    <citation type="journal article" date="2021" name="Front. Microbiol.">
        <title>Comprehensive Comparative Genomics and Phenotyping of Methylobacterium Species.</title>
        <authorList>
            <person name="Alessa O."/>
            <person name="Ogura Y."/>
            <person name="Fujitani Y."/>
            <person name="Takami H."/>
            <person name="Hayashi T."/>
            <person name="Sahin N."/>
            <person name="Tani A."/>
        </authorList>
    </citation>
    <scope>NUCLEOTIDE SEQUENCE</scope>
    <source>
        <strain evidence="2">DSM 23632</strain>
    </source>
</reference>
<name>A0ABQ4TV56_9HYPH</name>
<accession>A0ABQ4TV56</accession>
<keyword evidence="1" id="KW-1133">Transmembrane helix</keyword>
<keyword evidence="3" id="KW-1185">Reference proteome</keyword>
<keyword evidence="1" id="KW-0812">Transmembrane</keyword>
<sequence>MTTLQLLSLAMLPLGGIVLGAFAVWLNRSEKPTRG</sequence>
<organism evidence="2 3">
    <name type="scientific">Methylobacterium trifolii</name>
    <dbReference type="NCBI Taxonomy" id="1003092"/>
    <lineage>
        <taxon>Bacteria</taxon>
        <taxon>Pseudomonadati</taxon>
        <taxon>Pseudomonadota</taxon>
        <taxon>Alphaproteobacteria</taxon>
        <taxon>Hyphomicrobiales</taxon>
        <taxon>Methylobacteriaceae</taxon>
        <taxon>Methylobacterium</taxon>
    </lineage>
</organism>
<proteinExistence type="predicted"/>
<evidence type="ECO:0000313" key="3">
    <source>
        <dbReference type="Proteomes" id="UP001055057"/>
    </source>
</evidence>
<keyword evidence="1" id="KW-0472">Membrane</keyword>
<dbReference type="Proteomes" id="UP001055057">
    <property type="component" value="Unassembled WGS sequence"/>
</dbReference>
<evidence type="ECO:0000256" key="1">
    <source>
        <dbReference type="SAM" id="Phobius"/>
    </source>
</evidence>
<dbReference type="EMBL" id="BPRB01000052">
    <property type="protein sequence ID" value="GJE58809.1"/>
    <property type="molecule type" value="Genomic_DNA"/>
</dbReference>